<dbReference type="Pfam" id="PF00440">
    <property type="entry name" value="TetR_N"/>
    <property type="match status" value="1"/>
</dbReference>
<dbReference type="PANTHER" id="PTHR30055">
    <property type="entry name" value="HTH-TYPE TRANSCRIPTIONAL REGULATOR RUTR"/>
    <property type="match status" value="1"/>
</dbReference>
<dbReference type="InterPro" id="IPR036271">
    <property type="entry name" value="Tet_transcr_reg_TetR-rel_C_sf"/>
</dbReference>
<reference evidence="7 8" key="1">
    <citation type="journal article" date="2023" name="Virus Evol.">
        <title>Computational host range prediction-The good, the bad, and the ugly.</title>
        <authorList>
            <person name="Howell A.A."/>
            <person name="Versoza C.J."/>
            <person name="Pfeifer S.P."/>
        </authorList>
    </citation>
    <scope>NUCLEOTIDE SEQUENCE [LARGE SCALE GENOMIC DNA]</scope>
    <source>
        <strain evidence="7 8">1610/1b</strain>
    </source>
</reference>
<dbReference type="InterPro" id="IPR050109">
    <property type="entry name" value="HTH-type_TetR-like_transc_reg"/>
</dbReference>
<dbReference type="SUPFAM" id="SSF48498">
    <property type="entry name" value="Tetracyclin repressor-like, C-terminal domain"/>
    <property type="match status" value="1"/>
</dbReference>
<keyword evidence="2" id="KW-0805">Transcription regulation</keyword>
<dbReference type="RefSeq" id="WP_066170984.1">
    <property type="nucleotide sequence ID" value="NZ_CP136137.1"/>
</dbReference>
<feature type="DNA-binding region" description="H-T-H motif" evidence="5">
    <location>
        <begin position="40"/>
        <end position="59"/>
    </location>
</feature>
<dbReference type="PANTHER" id="PTHR30055:SF241">
    <property type="entry name" value="TRANSCRIPTIONAL REGULATORY PROTEIN"/>
    <property type="match status" value="1"/>
</dbReference>
<dbReference type="SUPFAM" id="SSF46689">
    <property type="entry name" value="Homeodomain-like"/>
    <property type="match status" value="1"/>
</dbReference>
<dbReference type="EMBL" id="CP136137">
    <property type="protein sequence ID" value="WYY08743.1"/>
    <property type="molecule type" value="Genomic_DNA"/>
</dbReference>
<evidence type="ECO:0000256" key="2">
    <source>
        <dbReference type="ARBA" id="ARBA00023015"/>
    </source>
</evidence>
<accession>A0ABZ2U4S1</accession>
<evidence type="ECO:0000256" key="1">
    <source>
        <dbReference type="ARBA" id="ARBA00022491"/>
    </source>
</evidence>
<sequence length="211" mass="23683">MTPDTSQTADTTKRRRSNTRRRLLDAAFAVYSEVGFGRTTVEKVVERAGFTRGAFYSNFDSREALFLAMWLERSTQMIADLEVALEQLAADDVVDLSEAIQGIVEVLPVDARWYAITIEVTAHALRDPDLRQAVALREAAISEALLPIFTSQLERINRQIPDPNALMQALVAVYDGTTQQVLLEPDDVAVRQRRATLFEHVVRAYTVADQE</sequence>
<dbReference type="InterPro" id="IPR001647">
    <property type="entry name" value="HTH_TetR"/>
</dbReference>
<feature type="domain" description="HTH tetR-type" evidence="6">
    <location>
        <begin position="17"/>
        <end position="77"/>
    </location>
</feature>
<gene>
    <name evidence="7" type="ORF">RVF87_06700</name>
</gene>
<protein>
    <submittedName>
        <fullName evidence="7">TetR/AcrR family transcriptional regulator</fullName>
    </submittedName>
</protein>
<organism evidence="7 8">
    <name type="scientific">Gordonia hydrophobica</name>
    <dbReference type="NCBI Taxonomy" id="40516"/>
    <lineage>
        <taxon>Bacteria</taxon>
        <taxon>Bacillati</taxon>
        <taxon>Actinomycetota</taxon>
        <taxon>Actinomycetes</taxon>
        <taxon>Mycobacteriales</taxon>
        <taxon>Gordoniaceae</taxon>
        <taxon>Gordonia</taxon>
    </lineage>
</organism>
<proteinExistence type="predicted"/>
<evidence type="ECO:0000256" key="5">
    <source>
        <dbReference type="PROSITE-ProRule" id="PRU00335"/>
    </source>
</evidence>
<dbReference type="Pfam" id="PF13977">
    <property type="entry name" value="TetR_C_6"/>
    <property type="match status" value="1"/>
</dbReference>
<evidence type="ECO:0000259" key="6">
    <source>
        <dbReference type="PROSITE" id="PS50977"/>
    </source>
</evidence>
<evidence type="ECO:0000256" key="3">
    <source>
        <dbReference type="ARBA" id="ARBA00023125"/>
    </source>
</evidence>
<dbReference type="PROSITE" id="PS50977">
    <property type="entry name" value="HTH_TETR_2"/>
    <property type="match status" value="1"/>
</dbReference>
<keyword evidence="1" id="KW-0678">Repressor</keyword>
<keyword evidence="3 5" id="KW-0238">DNA-binding</keyword>
<dbReference type="InterPro" id="IPR039538">
    <property type="entry name" value="BetI_C"/>
</dbReference>
<dbReference type="InterPro" id="IPR009057">
    <property type="entry name" value="Homeodomain-like_sf"/>
</dbReference>
<evidence type="ECO:0000313" key="8">
    <source>
        <dbReference type="Proteomes" id="UP001479933"/>
    </source>
</evidence>
<dbReference type="Proteomes" id="UP001479933">
    <property type="component" value="Chromosome"/>
</dbReference>
<dbReference type="Gene3D" id="1.10.357.10">
    <property type="entry name" value="Tetracycline Repressor, domain 2"/>
    <property type="match status" value="1"/>
</dbReference>
<keyword evidence="8" id="KW-1185">Reference proteome</keyword>
<evidence type="ECO:0000313" key="7">
    <source>
        <dbReference type="EMBL" id="WYY08743.1"/>
    </source>
</evidence>
<evidence type="ECO:0000256" key="4">
    <source>
        <dbReference type="ARBA" id="ARBA00023163"/>
    </source>
</evidence>
<keyword evidence="4" id="KW-0804">Transcription</keyword>
<name>A0ABZ2U4S1_9ACTN</name>
<dbReference type="PRINTS" id="PR00455">
    <property type="entry name" value="HTHTETR"/>
</dbReference>